<feature type="chain" id="PRO_5019535320" evidence="1">
    <location>
        <begin position="19"/>
        <end position="100"/>
    </location>
</feature>
<name>A0A443HK14_BYSSP</name>
<protein>
    <submittedName>
        <fullName evidence="2">Uncharacterized protein</fullName>
    </submittedName>
</protein>
<dbReference type="VEuPathDB" id="FungiDB:C8Q69DRAFT_447769"/>
<dbReference type="GeneID" id="39598516"/>
<dbReference type="RefSeq" id="XP_028481721.1">
    <property type="nucleotide sequence ID" value="XM_028629239.1"/>
</dbReference>
<evidence type="ECO:0000313" key="2">
    <source>
        <dbReference type="EMBL" id="RWQ92076.1"/>
    </source>
</evidence>
<dbReference type="EMBL" id="RCNU01000014">
    <property type="protein sequence ID" value="RWQ92076.1"/>
    <property type="molecule type" value="Genomic_DNA"/>
</dbReference>
<sequence length="100" mass="10820">MVWINLCLYAAYVQVLLTAKESATLVTAVGDRLTNSTGVYAGSTKEPDLEIMPIGRQIPLIVLEAGCKSSIQGNVQRTQFERIFSTPAAASSQQLLVPKH</sequence>
<accession>A0A443HK14</accession>
<dbReference type="Proteomes" id="UP000283841">
    <property type="component" value="Unassembled WGS sequence"/>
</dbReference>
<evidence type="ECO:0000313" key="3">
    <source>
        <dbReference type="Proteomes" id="UP000283841"/>
    </source>
</evidence>
<evidence type="ECO:0000256" key="1">
    <source>
        <dbReference type="SAM" id="SignalP"/>
    </source>
</evidence>
<organism evidence="2 3">
    <name type="scientific">Byssochlamys spectabilis</name>
    <name type="common">Paecilomyces variotii</name>
    <dbReference type="NCBI Taxonomy" id="264951"/>
    <lineage>
        <taxon>Eukaryota</taxon>
        <taxon>Fungi</taxon>
        <taxon>Dikarya</taxon>
        <taxon>Ascomycota</taxon>
        <taxon>Pezizomycotina</taxon>
        <taxon>Eurotiomycetes</taxon>
        <taxon>Eurotiomycetidae</taxon>
        <taxon>Eurotiales</taxon>
        <taxon>Thermoascaceae</taxon>
        <taxon>Paecilomyces</taxon>
    </lineage>
</organism>
<keyword evidence="1" id="KW-0732">Signal</keyword>
<reference evidence="2 3" key="1">
    <citation type="journal article" date="2018" name="Front. Microbiol.">
        <title>Genomic and genetic insights into a cosmopolitan fungus, Paecilomyces variotii (Eurotiales).</title>
        <authorList>
            <person name="Urquhart A.S."/>
            <person name="Mondo S.J."/>
            <person name="Makela M.R."/>
            <person name="Hane J.K."/>
            <person name="Wiebenga A."/>
            <person name="He G."/>
            <person name="Mihaltcheva S."/>
            <person name="Pangilinan J."/>
            <person name="Lipzen A."/>
            <person name="Barry K."/>
            <person name="de Vries R.P."/>
            <person name="Grigoriev I.V."/>
            <person name="Idnurm A."/>
        </authorList>
    </citation>
    <scope>NUCLEOTIDE SEQUENCE [LARGE SCALE GENOMIC DNA]</scope>
    <source>
        <strain evidence="2 3">CBS 101075</strain>
    </source>
</reference>
<dbReference type="AlphaFoldDB" id="A0A443HK14"/>
<gene>
    <name evidence="2" type="ORF">C8Q69DRAFT_447769</name>
</gene>
<feature type="signal peptide" evidence="1">
    <location>
        <begin position="1"/>
        <end position="18"/>
    </location>
</feature>
<keyword evidence="3" id="KW-1185">Reference proteome</keyword>
<comment type="caution">
    <text evidence="2">The sequence shown here is derived from an EMBL/GenBank/DDBJ whole genome shotgun (WGS) entry which is preliminary data.</text>
</comment>
<proteinExistence type="predicted"/>